<feature type="compositionally biased region" description="Polar residues" evidence="9">
    <location>
        <begin position="11"/>
        <end position="21"/>
    </location>
</feature>
<keyword evidence="8" id="KW-0650">Protein phosphatase inhibitor</keyword>
<comment type="similarity">
    <text evidence="3">Belongs to the PYR/PYL/RCAR abscisic acid intracellular receptor family.</text>
</comment>
<keyword evidence="11" id="KW-1185">Reference proteome</keyword>
<sequence length="231" mass="26030">MADPNQERETLNPNQPQNEAVVSQEEEETATTAHHLTVPSGLTQDEFALLLPWVTEFHTYRIKRRKQCSSLLAQKIHAPRAVVWSIVRRFDRPQTYKHFIKSCSVREGFTLAVGCTRDVNVISGLPAATSTERLDMLDDERFVTGFTIIGGEHRLRNYRSVTSLHELQEARDGDELTVVLESYVVDVPEGNTEEDTRLFADTVVRLNLQKLATVARERAASGSAGAVQNRR</sequence>
<gene>
    <name evidence="10" type="ORF">Cgig2_028345</name>
</gene>
<evidence type="ECO:0000313" key="11">
    <source>
        <dbReference type="Proteomes" id="UP001153076"/>
    </source>
</evidence>
<reference evidence="10" key="1">
    <citation type="submission" date="2022-04" db="EMBL/GenBank/DDBJ databases">
        <title>Carnegiea gigantea Genome sequencing and assembly v2.</title>
        <authorList>
            <person name="Copetti D."/>
            <person name="Sanderson M.J."/>
            <person name="Burquez A."/>
            <person name="Wojciechowski M.F."/>
        </authorList>
    </citation>
    <scope>NUCLEOTIDE SEQUENCE</scope>
    <source>
        <strain evidence="10">SGP5-SGP5p</strain>
        <tissue evidence="10">Aerial part</tissue>
    </source>
</reference>
<dbReference type="Pfam" id="PF10604">
    <property type="entry name" value="Polyketide_cyc2"/>
    <property type="match status" value="1"/>
</dbReference>
<keyword evidence="4" id="KW-0963">Cytoplasm</keyword>
<evidence type="ECO:0000313" key="10">
    <source>
        <dbReference type="EMBL" id="KAJ8444530.1"/>
    </source>
</evidence>
<proteinExistence type="inferred from homology"/>
<dbReference type="CDD" id="cd07821">
    <property type="entry name" value="PYR_PYL_RCAR_like"/>
    <property type="match status" value="1"/>
</dbReference>
<dbReference type="PANTHER" id="PTHR31213">
    <property type="entry name" value="OS08G0374000 PROTEIN-RELATED"/>
    <property type="match status" value="1"/>
</dbReference>
<dbReference type="GO" id="GO:0005634">
    <property type="term" value="C:nucleus"/>
    <property type="evidence" value="ECO:0007669"/>
    <property type="project" value="UniProtKB-SubCell"/>
</dbReference>
<evidence type="ECO:0008006" key="12">
    <source>
        <dbReference type="Google" id="ProtNLM"/>
    </source>
</evidence>
<name>A0A9Q1KJ49_9CARY</name>
<keyword evidence="5" id="KW-0938">Abscisic acid signaling pathway</keyword>
<dbReference type="GO" id="GO:0010427">
    <property type="term" value="F:abscisic acid binding"/>
    <property type="evidence" value="ECO:0007669"/>
    <property type="project" value="TreeGrafter"/>
</dbReference>
<dbReference type="PANTHER" id="PTHR31213:SF6">
    <property type="entry name" value="ABSCISIC ACID RECEPTOR PYR1"/>
    <property type="match status" value="1"/>
</dbReference>
<dbReference type="InterPro" id="IPR050279">
    <property type="entry name" value="Plant_def-hormone_signal"/>
</dbReference>
<evidence type="ECO:0000256" key="2">
    <source>
        <dbReference type="ARBA" id="ARBA00004496"/>
    </source>
</evidence>
<dbReference type="Proteomes" id="UP001153076">
    <property type="component" value="Unassembled WGS sequence"/>
</dbReference>
<dbReference type="InterPro" id="IPR019587">
    <property type="entry name" value="Polyketide_cyclase/dehydratase"/>
</dbReference>
<keyword evidence="6" id="KW-0675">Receptor</keyword>
<evidence type="ECO:0000256" key="4">
    <source>
        <dbReference type="ARBA" id="ARBA00022490"/>
    </source>
</evidence>
<dbReference type="AlphaFoldDB" id="A0A9Q1KJ49"/>
<evidence type="ECO:0000256" key="8">
    <source>
        <dbReference type="ARBA" id="ARBA00023272"/>
    </source>
</evidence>
<evidence type="ECO:0000256" key="5">
    <source>
        <dbReference type="ARBA" id="ARBA00022682"/>
    </source>
</evidence>
<accession>A0A9Q1KJ49</accession>
<evidence type="ECO:0000256" key="9">
    <source>
        <dbReference type="SAM" id="MobiDB-lite"/>
    </source>
</evidence>
<dbReference type="GO" id="GO:0005737">
    <property type="term" value="C:cytoplasm"/>
    <property type="evidence" value="ECO:0007669"/>
    <property type="project" value="UniProtKB-SubCell"/>
</dbReference>
<dbReference type="GO" id="GO:0038023">
    <property type="term" value="F:signaling receptor activity"/>
    <property type="evidence" value="ECO:0007669"/>
    <property type="project" value="TreeGrafter"/>
</dbReference>
<organism evidence="10 11">
    <name type="scientific">Carnegiea gigantea</name>
    <dbReference type="NCBI Taxonomy" id="171969"/>
    <lineage>
        <taxon>Eukaryota</taxon>
        <taxon>Viridiplantae</taxon>
        <taxon>Streptophyta</taxon>
        <taxon>Embryophyta</taxon>
        <taxon>Tracheophyta</taxon>
        <taxon>Spermatophyta</taxon>
        <taxon>Magnoliopsida</taxon>
        <taxon>eudicotyledons</taxon>
        <taxon>Gunneridae</taxon>
        <taxon>Pentapetalae</taxon>
        <taxon>Caryophyllales</taxon>
        <taxon>Cactineae</taxon>
        <taxon>Cactaceae</taxon>
        <taxon>Cactoideae</taxon>
        <taxon>Echinocereeae</taxon>
        <taxon>Carnegiea</taxon>
    </lineage>
</organism>
<dbReference type="Gene3D" id="3.30.530.20">
    <property type="match status" value="1"/>
</dbReference>
<dbReference type="GO" id="GO:0004864">
    <property type="term" value="F:protein phosphatase inhibitor activity"/>
    <property type="evidence" value="ECO:0007669"/>
    <property type="project" value="UniProtKB-KW"/>
</dbReference>
<dbReference type="SUPFAM" id="SSF55961">
    <property type="entry name" value="Bet v1-like"/>
    <property type="match status" value="1"/>
</dbReference>
<keyword evidence="7" id="KW-0539">Nucleus</keyword>
<evidence type="ECO:0000256" key="1">
    <source>
        <dbReference type="ARBA" id="ARBA00004123"/>
    </source>
</evidence>
<comment type="subcellular location">
    <subcellularLocation>
        <location evidence="2">Cytoplasm</location>
    </subcellularLocation>
    <subcellularLocation>
        <location evidence="1">Nucleus</location>
    </subcellularLocation>
</comment>
<feature type="compositionally biased region" description="Basic and acidic residues" evidence="9">
    <location>
        <begin position="1"/>
        <end position="10"/>
    </location>
</feature>
<dbReference type="OrthoDB" id="4436220at2759"/>
<feature type="region of interest" description="Disordered" evidence="9">
    <location>
        <begin position="1"/>
        <end position="30"/>
    </location>
</feature>
<dbReference type="GO" id="GO:0009738">
    <property type="term" value="P:abscisic acid-activated signaling pathway"/>
    <property type="evidence" value="ECO:0007669"/>
    <property type="project" value="UniProtKB-KW"/>
</dbReference>
<evidence type="ECO:0000256" key="3">
    <source>
        <dbReference type="ARBA" id="ARBA00008594"/>
    </source>
</evidence>
<evidence type="ECO:0000256" key="6">
    <source>
        <dbReference type="ARBA" id="ARBA00023170"/>
    </source>
</evidence>
<evidence type="ECO:0000256" key="7">
    <source>
        <dbReference type="ARBA" id="ARBA00023242"/>
    </source>
</evidence>
<dbReference type="InterPro" id="IPR023393">
    <property type="entry name" value="START-like_dom_sf"/>
</dbReference>
<comment type="caution">
    <text evidence="10">The sequence shown here is derived from an EMBL/GenBank/DDBJ whole genome shotgun (WGS) entry which is preliminary data.</text>
</comment>
<protein>
    <recommendedName>
        <fullName evidence="12">Abscisic acid receptor PYR1</fullName>
    </recommendedName>
</protein>
<dbReference type="EMBL" id="JAKOGI010000096">
    <property type="protein sequence ID" value="KAJ8444530.1"/>
    <property type="molecule type" value="Genomic_DNA"/>
</dbReference>